<feature type="binding site" evidence="16">
    <location>
        <position position="863"/>
    </location>
    <ligand>
        <name>ATP</name>
        <dbReference type="ChEBI" id="CHEBI:30616"/>
    </ligand>
</feature>
<feature type="binding site" evidence="17">
    <location>
        <position position="457"/>
    </location>
    <ligand>
        <name>Mg(2+)</name>
        <dbReference type="ChEBI" id="CHEBI:18420"/>
    </ligand>
</feature>
<feature type="binding site" evidence="17">
    <location>
        <position position="459"/>
    </location>
    <ligand>
        <name>Mg(2+)</name>
        <dbReference type="ChEBI" id="CHEBI:18420"/>
    </ligand>
</feature>
<keyword evidence="10" id="KW-0915">Sodium</keyword>
<dbReference type="GO" id="GO:0016887">
    <property type="term" value="F:ATP hydrolysis activity"/>
    <property type="evidence" value="ECO:0007669"/>
    <property type="project" value="InterPro"/>
</dbReference>
<gene>
    <name evidence="22" type="primary">Contig11405.g12190</name>
    <name evidence="22" type="ORF">STYLEM_3633</name>
</gene>
<evidence type="ECO:0000259" key="21">
    <source>
        <dbReference type="Pfam" id="PF16212"/>
    </source>
</evidence>
<dbReference type="NCBIfam" id="TIGR01652">
    <property type="entry name" value="ATPase-Plipid"/>
    <property type="match status" value="1"/>
</dbReference>
<dbReference type="InterPro" id="IPR008250">
    <property type="entry name" value="ATPase_P-typ_transduc_dom_A_sf"/>
</dbReference>
<dbReference type="InParanoid" id="A0A077ZXL5"/>
<evidence type="ECO:0000256" key="9">
    <source>
        <dbReference type="ARBA" id="ARBA00022989"/>
    </source>
</evidence>
<feature type="compositionally biased region" description="Polar residues" evidence="19">
    <location>
        <begin position="1"/>
        <end position="12"/>
    </location>
</feature>
<dbReference type="SFLD" id="SFLDF00027">
    <property type="entry name" value="p-type_atpase"/>
    <property type="match status" value="1"/>
</dbReference>
<proteinExistence type="inferred from homology"/>
<keyword evidence="11 18" id="KW-0472">Membrane</keyword>
<dbReference type="SUPFAM" id="SSF81660">
    <property type="entry name" value="Metal cation-transporting ATPase, ATP-binding domain N"/>
    <property type="match status" value="1"/>
</dbReference>
<dbReference type="InterPro" id="IPR006539">
    <property type="entry name" value="P-type_ATPase_IV"/>
</dbReference>
<accession>A0A077ZXL5</accession>
<feature type="region of interest" description="Disordered" evidence="19">
    <location>
        <begin position="1"/>
        <end position="40"/>
    </location>
</feature>
<dbReference type="Pfam" id="PF13246">
    <property type="entry name" value="Cation_ATPase"/>
    <property type="match status" value="1"/>
</dbReference>
<evidence type="ECO:0000256" key="10">
    <source>
        <dbReference type="ARBA" id="ARBA00023053"/>
    </source>
</evidence>
<feature type="binding site" evidence="16">
    <location>
        <position position="663"/>
    </location>
    <ligand>
        <name>ATP</name>
        <dbReference type="ChEBI" id="CHEBI:30616"/>
    </ligand>
</feature>
<dbReference type="Gene3D" id="2.70.150.10">
    <property type="entry name" value="Calcium-transporting ATPase, cytoplasmic transduction domain A"/>
    <property type="match status" value="1"/>
</dbReference>
<feature type="transmembrane region" description="Helical" evidence="18">
    <location>
        <begin position="949"/>
        <end position="970"/>
    </location>
</feature>
<evidence type="ECO:0000256" key="5">
    <source>
        <dbReference type="ARBA" id="ARBA00022741"/>
    </source>
</evidence>
<dbReference type="SUPFAM" id="SSF81665">
    <property type="entry name" value="Calcium ATPase, transmembrane domain M"/>
    <property type="match status" value="1"/>
</dbReference>
<dbReference type="GO" id="GO:0140326">
    <property type="term" value="F:ATPase-coupled intramembrane lipid transporter activity"/>
    <property type="evidence" value="ECO:0007669"/>
    <property type="project" value="UniProtKB-EC"/>
</dbReference>
<dbReference type="EC" id="7.6.2.1" evidence="18"/>
<dbReference type="InterPro" id="IPR032631">
    <property type="entry name" value="P-type_ATPase_N"/>
</dbReference>
<dbReference type="Gene3D" id="3.40.1110.10">
    <property type="entry name" value="Calcium-transporting ATPase, cytoplasmic domain N"/>
    <property type="match status" value="1"/>
</dbReference>
<feature type="domain" description="P-type ATPase C-terminal" evidence="21">
    <location>
        <begin position="887"/>
        <end position="1133"/>
    </location>
</feature>
<name>A0A077ZXL5_STYLE</name>
<dbReference type="PRINTS" id="PR00119">
    <property type="entry name" value="CATATPASE"/>
</dbReference>
<comment type="cofactor">
    <cofactor evidence="17">
        <name>Mg(2+)</name>
        <dbReference type="ChEBI" id="CHEBI:18420"/>
    </cofactor>
</comment>
<keyword evidence="12" id="KW-0406">Ion transport</keyword>
<keyword evidence="3 18" id="KW-0812">Transmembrane</keyword>
<feature type="binding site" evidence="17">
    <location>
        <position position="860"/>
    </location>
    <ligand>
        <name>Mg(2+)</name>
        <dbReference type="ChEBI" id="CHEBI:18420"/>
    </ligand>
</feature>
<feature type="transmembrane region" description="Helical" evidence="18">
    <location>
        <begin position="1035"/>
        <end position="1056"/>
    </location>
</feature>
<dbReference type="InterPro" id="IPR023299">
    <property type="entry name" value="ATPase_P-typ_cyto_dom_N"/>
</dbReference>
<feature type="binding site" evidence="16">
    <location>
        <position position="833"/>
    </location>
    <ligand>
        <name>ATP</name>
        <dbReference type="ChEBI" id="CHEBI:30616"/>
    </ligand>
</feature>
<dbReference type="AlphaFoldDB" id="A0A077ZXL5"/>
<feature type="binding site" evidence="16">
    <location>
        <position position="864"/>
    </location>
    <ligand>
        <name>ATP</name>
        <dbReference type="ChEBI" id="CHEBI:30616"/>
    </ligand>
</feature>
<evidence type="ECO:0000259" key="20">
    <source>
        <dbReference type="Pfam" id="PF16209"/>
    </source>
</evidence>
<feature type="transmembrane region" description="Helical" evidence="18">
    <location>
        <begin position="1063"/>
        <end position="1083"/>
    </location>
</feature>
<dbReference type="SFLD" id="SFLDG00002">
    <property type="entry name" value="C1.7:_P-type_atpase_like"/>
    <property type="match status" value="1"/>
</dbReference>
<dbReference type="InterPro" id="IPR023214">
    <property type="entry name" value="HAD_sf"/>
</dbReference>
<keyword evidence="4 17" id="KW-0479">Metal-binding</keyword>
<comment type="subcellular location">
    <subcellularLocation>
        <location evidence="1 18">Membrane</location>
        <topology evidence="1 18">Multi-pass membrane protein</topology>
    </subcellularLocation>
</comment>
<dbReference type="Pfam" id="PF16209">
    <property type="entry name" value="PhoLip_ATPase_N"/>
    <property type="match status" value="1"/>
</dbReference>
<keyword evidence="12" id="KW-0739">Sodium transport</keyword>
<evidence type="ECO:0000256" key="8">
    <source>
        <dbReference type="ARBA" id="ARBA00022967"/>
    </source>
</evidence>
<sequence>MKAKGDSQNNSIPAIDVKITEQSYQSKEKSPKDCMGSPDIQRVMPFNDNQGPQEQIIPQSQSYKFYINSSPNKKDKRFARNQIKTSKYTWYNFIPKNLYLQFSKVNNAYFLVILVLQVLKYVSLTGGKPSVLLGLSTVILISAVKDIIEDIKRSQSDSQENNSITEVYDKYSKAFTKTQWRNVKIGQIVKIHNRQNFPADLLMVGSSNQQGICYVETKGLDGETALKTKKQMQQSSIIGKISEDNLYQLEGTIECEFPNDYIYRYQGIINLQSQEIGRVQQEVISIGIDNLLLRGSSLQNTDYIFGIVVYAGHDSKVMKNSKSSRTKFSRNDKFIYRQTLFMLIVQFSLCLFCSLYGAFLDQGNQTTKKYLQVQQLHSNSHLNILLMTLQNLGYWFQILQHLIPISLIITLESVRFIYAFFISWDADIYDIQNDRPPKIQSSNLNEELGQVTHIFSDKTGTLTQNIMNFRQFSIGKYSYGFSSGDYNSEMIRRNVDYLNQGITNVNFDDESFYENLYDKNSENNEQINEMLLAMALTHEAVIDKHSEDGKICYNSSSPDELALVNAAAFFGFRFIKRDNLEGTISILTRDCMIRTFKILNTFEFDSDRKRMSVIVQDENQDIKMYSKGADSVMLELLNKDFNNMRLSSTTQDFLNEYANHGLRTLVYASKDIEQIEYEIFKEKFTIAANSINDREQQLSKVAQYIEKDLNLLGSTAIEDVLQEDVEQTIMDLRKANIKVWLLTGDKVETAVSIGHSCSLLSTKINDVIISQENSFELMSKLNNIKEEYLQIGFKKDYSLIVTGSALILIMEDDSLKMEFLDIAKCSKVVLACRVSPKLKADIVRLVKQNIPNEITLAIGDGANDVSMITEAHIGIGISGKEGQQASRASDYAIGQFKFLKNLLFVHGRESYRRNSYLSFYMYYKNIIYISSQLWFAFLNQFSAQTIFELWIQQVYNIIFTSLPVIWFAVFDQQHSRKYLLSKPSTYKKGPQKRHLNSKVFWAYVLYAFSQSLFVMYMACYSFESSVNPEGNPASFWILGQIIYCAIVFIVNVEIFYQTYSHSIFSIVFVYLSILSFFIFYKIQDSVKFIPDMKGTFFFIWRCPAFYFMFIFIFCFQIILQNAIRWAYNVYKQALRKSDFTQIVLNIVETDKNDNPNQNSPQEDNLLQDSRRKRGKTFSIDFDFYKRIQSVKEVQYTNNFLISPSKRKHKLNKRMSLNLDNTDQQLDPGNSMVDEDFNCLQDLEANDFSKLEVAEKIIQNKNQI</sequence>
<dbReference type="GO" id="GO:0045332">
    <property type="term" value="P:phospholipid translocation"/>
    <property type="evidence" value="ECO:0007669"/>
    <property type="project" value="TreeGrafter"/>
</dbReference>
<evidence type="ECO:0000256" key="15">
    <source>
        <dbReference type="PIRSR" id="PIRSR606539-1"/>
    </source>
</evidence>
<evidence type="ECO:0000256" key="13">
    <source>
        <dbReference type="ARBA" id="ARBA00034036"/>
    </source>
</evidence>
<comment type="similarity">
    <text evidence="2 18">Belongs to the cation transport ATPase (P-type) (TC 3.A.3) family. Type IV subfamily.</text>
</comment>
<evidence type="ECO:0000256" key="16">
    <source>
        <dbReference type="PIRSR" id="PIRSR606539-2"/>
    </source>
</evidence>
<dbReference type="InterPro" id="IPR044492">
    <property type="entry name" value="P_typ_ATPase_HD_dom"/>
</dbReference>
<evidence type="ECO:0000256" key="6">
    <source>
        <dbReference type="ARBA" id="ARBA00022840"/>
    </source>
</evidence>
<dbReference type="GO" id="GO:0000287">
    <property type="term" value="F:magnesium ion binding"/>
    <property type="evidence" value="ECO:0007669"/>
    <property type="project" value="UniProtKB-UniRule"/>
</dbReference>
<evidence type="ECO:0000256" key="18">
    <source>
        <dbReference type="RuleBase" id="RU362033"/>
    </source>
</evidence>
<dbReference type="FunCoup" id="A0A077ZXL5">
    <property type="interactions" value="5"/>
</dbReference>
<dbReference type="OMA" id="DMMIYQR"/>
<feature type="active site" description="4-aspartylphosphate intermediate" evidence="15">
    <location>
        <position position="457"/>
    </location>
</feature>
<dbReference type="FunFam" id="3.40.50.1000:FF:000190">
    <property type="entry name" value="Phospholipid-transporting ATPase"/>
    <property type="match status" value="1"/>
</dbReference>
<dbReference type="NCBIfam" id="TIGR01494">
    <property type="entry name" value="ATPase_P-type"/>
    <property type="match status" value="1"/>
</dbReference>
<feature type="transmembrane region" description="Helical" evidence="18">
    <location>
        <begin position="340"/>
        <end position="359"/>
    </location>
</feature>
<organism evidence="22 23">
    <name type="scientific">Stylonychia lemnae</name>
    <name type="common">Ciliate</name>
    <dbReference type="NCBI Taxonomy" id="5949"/>
    <lineage>
        <taxon>Eukaryota</taxon>
        <taxon>Sar</taxon>
        <taxon>Alveolata</taxon>
        <taxon>Ciliophora</taxon>
        <taxon>Intramacronucleata</taxon>
        <taxon>Spirotrichea</taxon>
        <taxon>Stichotrichia</taxon>
        <taxon>Sporadotrichida</taxon>
        <taxon>Oxytrichidae</taxon>
        <taxon>Stylonychinae</taxon>
        <taxon>Stylonychia</taxon>
    </lineage>
</organism>
<dbReference type="Gene3D" id="3.40.50.1000">
    <property type="entry name" value="HAD superfamily/HAD-like"/>
    <property type="match status" value="1"/>
</dbReference>
<feature type="binding site" evidence="16">
    <location>
        <position position="459"/>
    </location>
    <ligand>
        <name>ATP</name>
        <dbReference type="ChEBI" id="CHEBI:30616"/>
    </ligand>
</feature>
<evidence type="ECO:0000256" key="3">
    <source>
        <dbReference type="ARBA" id="ARBA00022692"/>
    </source>
</evidence>
<keyword evidence="5 16" id="KW-0547">Nucleotide-binding</keyword>
<feature type="binding site" evidence="16">
    <location>
        <position position="745"/>
    </location>
    <ligand>
        <name>ATP</name>
        <dbReference type="ChEBI" id="CHEBI:30616"/>
    </ligand>
</feature>
<keyword evidence="8 18" id="KW-1278">Translocase</keyword>
<feature type="transmembrane region" description="Helical" evidence="18">
    <location>
        <begin position="917"/>
        <end position="937"/>
    </location>
</feature>
<dbReference type="PANTHER" id="PTHR24092:SF150">
    <property type="entry name" value="PHOSPHOLIPID-TRANSPORTING ATPASE"/>
    <property type="match status" value="1"/>
</dbReference>
<comment type="catalytic activity">
    <reaction evidence="13 18">
        <text>ATP + H2O + phospholipidSide 1 = ADP + phosphate + phospholipidSide 2.</text>
        <dbReference type="EC" id="7.6.2.1"/>
    </reaction>
</comment>
<dbReference type="PROSITE" id="PS00154">
    <property type="entry name" value="ATPASE_E1_E2"/>
    <property type="match status" value="1"/>
</dbReference>
<evidence type="ECO:0000256" key="12">
    <source>
        <dbReference type="ARBA" id="ARBA00023201"/>
    </source>
</evidence>
<feature type="binding site" evidence="16">
    <location>
        <position position="458"/>
    </location>
    <ligand>
        <name>ATP</name>
        <dbReference type="ChEBI" id="CHEBI:30616"/>
    </ligand>
</feature>
<feature type="binding site" evidence="16">
    <location>
        <position position="560"/>
    </location>
    <ligand>
        <name>ATP</name>
        <dbReference type="ChEBI" id="CHEBI:30616"/>
    </ligand>
</feature>
<keyword evidence="23" id="KW-1185">Reference proteome</keyword>
<evidence type="ECO:0000256" key="14">
    <source>
        <dbReference type="ARBA" id="ARBA00049499"/>
    </source>
</evidence>
<evidence type="ECO:0000256" key="4">
    <source>
        <dbReference type="ARBA" id="ARBA00022723"/>
    </source>
</evidence>
<feature type="binding site" evidence="16">
    <location>
        <position position="627"/>
    </location>
    <ligand>
        <name>ATP</name>
        <dbReference type="ChEBI" id="CHEBI:30616"/>
    </ligand>
</feature>
<dbReference type="Proteomes" id="UP000039865">
    <property type="component" value="Unassembled WGS sequence"/>
</dbReference>
<comment type="catalytic activity">
    <reaction evidence="14">
        <text>Na(+)(in) + ATP + H2O = Na(+)(out) + ADP + phosphate + H(+)</text>
        <dbReference type="Rhea" id="RHEA:14633"/>
        <dbReference type="ChEBI" id="CHEBI:15377"/>
        <dbReference type="ChEBI" id="CHEBI:15378"/>
        <dbReference type="ChEBI" id="CHEBI:29101"/>
        <dbReference type="ChEBI" id="CHEBI:30616"/>
        <dbReference type="ChEBI" id="CHEBI:43474"/>
        <dbReference type="ChEBI" id="CHEBI:456216"/>
        <dbReference type="EC" id="7.2.2.3"/>
    </reaction>
    <physiologicalReaction direction="left-to-right" evidence="14">
        <dbReference type="Rhea" id="RHEA:14634"/>
    </physiologicalReaction>
</comment>
<feature type="domain" description="P-type ATPase N-terminal" evidence="20">
    <location>
        <begin position="66"/>
        <end position="126"/>
    </location>
</feature>
<dbReference type="InterPro" id="IPR001757">
    <property type="entry name" value="P_typ_ATPase"/>
</dbReference>
<feature type="binding site" evidence="16">
    <location>
        <position position="743"/>
    </location>
    <ligand>
        <name>ATP</name>
        <dbReference type="ChEBI" id="CHEBI:30616"/>
    </ligand>
</feature>
<dbReference type="InterPro" id="IPR018303">
    <property type="entry name" value="ATPase_P-typ_P_site"/>
</dbReference>
<dbReference type="OrthoDB" id="377733at2759"/>
<dbReference type="FunFam" id="3.40.50.1000:FF:000001">
    <property type="entry name" value="Phospholipid-transporting ATPase IC"/>
    <property type="match status" value="1"/>
</dbReference>
<dbReference type="InterPro" id="IPR036412">
    <property type="entry name" value="HAD-like_sf"/>
</dbReference>
<dbReference type="GO" id="GO:0005524">
    <property type="term" value="F:ATP binding"/>
    <property type="evidence" value="ECO:0007669"/>
    <property type="project" value="UniProtKB-UniRule"/>
</dbReference>
<dbReference type="GO" id="GO:0008554">
    <property type="term" value="F:P-type sodium transporter activity"/>
    <property type="evidence" value="ECO:0007669"/>
    <property type="project" value="UniProtKB-EC"/>
</dbReference>
<dbReference type="PANTHER" id="PTHR24092">
    <property type="entry name" value="PROBABLE PHOSPHOLIPID-TRANSPORTING ATPASE"/>
    <property type="match status" value="1"/>
</dbReference>
<keyword evidence="9 18" id="KW-1133">Transmembrane helix</keyword>
<dbReference type="SUPFAM" id="SSF81653">
    <property type="entry name" value="Calcium ATPase, transduction domain A"/>
    <property type="match status" value="1"/>
</dbReference>
<dbReference type="SFLD" id="SFLDS00003">
    <property type="entry name" value="Haloacid_Dehalogenase"/>
    <property type="match status" value="1"/>
</dbReference>
<dbReference type="SUPFAM" id="SSF56784">
    <property type="entry name" value="HAD-like"/>
    <property type="match status" value="1"/>
</dbReference>
<evidence type="ECO:0000313" key="23">
    <source>
        <dbReference type="Proteomes" id="UP000039865"/>
    </source>
</evidence>
<keyword evidence="6 16" id="KW-0067">ATP-binding</keyword>
<feature type="binding site" evidence="16">
    <location>
        <position position="744"/>
    </location>
    <ligand>
        <name>ATP</name>
        <dbReference type="ChEBI" id="CHEBI:30616"/>
    </ligand>
</feature>
<evidence type="ECO:0000256" key="2">
    <source>
        <dbReference type="ARBA" id="ARBA00008109"/>
    </source>
</evidence>
<keyword evidence="12" id="KW-0813">Transport</keyword>
<feature type="transmembrane region" description="Helical" evidence="18">
    <location>
        <begin position="1103"/>
        <end position="1127"/>
    </location>
</feature>
<evidence type="ECO:0000256" key="17">
    <source>
        <dbReference type="PIRSR" id="PIRSR606539-3"/>
    </source>
</evidence>
<keyword evidence="7 17" id="KW-0460">Magnesium</keyword>
<evidence type="ECO:0000256" key="7">
    <source>
        <dbReference type="ARBA" id="ARBA00022842"/>
    </source>
</evidence>
<feature type="transmembrane region" description="Helical" evidence="18">
    <location>
        <begin position="1000"/>
        <end position="1023"/>
    </location>
</feature>
<dbReference type="GO" id="GO:0005886">
    <property type="term" value="C:plasma membrane"/>
    <property type="evidence" value="ECO:0007669"/>
    <property type="project" value="TreeGrafter"/>
</dbReference>
<feature type="binding site" evidence="16">
    <location>
        <position position="839"/>
    </location>
    <ligand>
        <name>ATP</name>
        <dbReference type="ChEBI" id="CHEBI:30616"/>
    </ligand>
</feature>
<reference evidence="22 23" key="1">
    <citation type="submission" date="2014-06" db="EMBL/GenBank/DDBJ databases">
        <authorList>
            <person name="Swart Estienne"/>
        </authorList>
    </citation>
    <scope>NUCLEOTIDE SEQUENCE [LARGE SCALE GENOMIC DNA]</scope>
    <source>
        <strain evidence="22 23">130c</strain>
    </source>
</reference>
<feature type="binding site" evidence="17">
    <location>
        <position position="864"/>
    </location>
    <ligand>
        <name>Mg(2+)</name>
        <dbReference type="ChEBI" id="CHEBI:18420"/>
    </ligand>
</feature>
<protein>
    <recommendedName>
        <fullName evidence="18">Phospholipid-transporting ATPase</fullName>
        <ecNumber evidence="18">7.6.2.1</ecNumber>
    </recommendedName>
</protein>
<dbReference type="InterPro" id="IPR023298">
    <property type="entry name" value="ATPase_P-typ_TM_dom_sf"/>
</dbReference>
<evidence type="ECO:0000256" key="11">
    <source>
        <dbReference type="ARBA" id="ARBA00023136"/>
    </source>
</evidence>
<dbReference type="InterPro" id="IPR032630">
    <property type="entry name" value="P_typ_ATPase_c"/>
</dbReference>
<evidence type="ECO:0000313" key="22">
    <source>
        <dbReference type="EMBL" id="CDW74651.1"/>
    </source>
</evidence>
<dbReference type="EMBL" id="CCKQ01003529">
    <property type="protein sequence ID" value="CDW74651.1"/>
    <property type="molecule type" value="Genomic_DNA"/>
</dbReference>
<evidence type="ECO:0000256" key="1">
    <source>
        <dbReference type="ARBA" id="ARBA00004141"/>
    </source>
</evidence>
<evidence type="ECO:0000256" key="19">
    <source>
        <dbReference type="SAM" id="MobiDB-lite"/>
    </source>
</evidence>
<dbReference type="Pfam" id="PF16212">
    <property type="entry name" value="PhoLip_ATPase_C"/>
    <property type="match status" value="1"/>
</dbReference>
<feature type="binding site" evidence="16">
    <location>
        <position position="457"/>
    </location>
    <ligand>
        <name>ATP</name>
        <dbReference type="ChEBI" id="CHEBI:30616"/>
    </ligand>
</feature>
<feature type="binding site" evidence="16">
    <location>
        <position position="604"/>
    </location>
    <ligand>
        <name>ATP</name>
        <dbReference type="ChEBI" id="CHEBI:30616"/>
    </ligand>
</feature>